<accession>A0A9N7UPW8</accession>
<feature type="compositionally biased region" description="Acidic residues" evidence="1">
    <location>
        <begin position="37"/>
        <end position="46"/>
    </location>
</feature>
<keyword evidence="3" id="KW-1185">Reference proteome</keyword>
<dbReference type="AlphaFoldDB" id="A0A9N7UPW8"/>
<feature type="region of interest" description="Disordered" evidence="1">
    <location>
        <begin position="119"/>
        <end position="151"/>
    </location>
</feature>
<name>A0A9N7UPW8_PLEPL</name>
<organism evidence="2 3">
    <name type="scientific">Pleuronectes platessa</name>
    <name type="common">European plaice</name>
    <dbReference type="NCBI Taxonomy" id="8262"/>
    <lineage>
        <taxon>Eukaryota</taxon>
        <taxon>Metazoa</taxon>
        <taxon>Chordata</taxon>
        <taxon>Craniata</taxon>
        <taxon>Vertebrata</taxon>
        <taxon>Euteleostomi</taxon>
        <taxon>Actinopterygii</taxon>
        <taxon>Neopterygii</taxon>
        <taxon>Teleostei</taxon>
        <taxon>Neoteleostei</taxon>
        <taxon>Acanthomorphata</taxon>
        <taxon>Carangaria</taxon>
        <taxon>Pleuronectiformes</taxon>
        <taxon>Pleuronectoidei</taxon>
        <taxon>Pleuronectidae</taxon>
        <taxon>Pleuronectes</taxon>
    </lineage>
</organism>
<dbReference type="EMBL" id="CADEAL010001672">
    <property type="protein sequence ID" value="CAB1434580.1"/>
    <property type="molecule type" value="Genomic_DNA"/>
</dbReference>
<reference evidence="2" key="1">
    <citation type="submission" date="2020-03" db="EMBL/GenBank/DDBJ databases">
        <authorList>
            <person name="Weist P."/>
        </authorList>
    </citation>
    <scope>NUCLEOTIDE SEQUENCE</scope>
</reference>
<evidence type="ECO:0000256" key="1">
    <source>
        <dbReference type="SAM" id="MobiDB-lite"/>
    </source>
</evidence>
<sequence length="151" mass="16686">MRREGEKCRGISGGPSRRRDQPHLPEAIRSSQAKIPEEEEVKEEVEEKSWPPTSFYSECGSDCILMVADEDSSLLSGVQRRSSNSKQPCDSEKQLVLLQWMKDGQQTCSFQTKVNATLHPPAPSIKQLRPLEASSAPSGADNDFIDTGASH</sequence>
<evidence type="ECO:0000313" key="3">
    <source>
        <dbReference type="Proteomes" id="UP001153269"/>
    </source>
</evidence>
<proteinExistence type="predicted"/>
<gene>
    <name evidence="2" type="ORF">PLEPLA_LOCUS22622</name>
</gene>
<feature type="region of interest" description="Disordered" evidence="1">
    <location>
        <begin position="1"/>
        <end position="53"/>
    </location>
</feature>
<dbReference type="Proteomes" id="UP001153269">
    <property type="component" value="Unassembled WGS sequence"/>
</dbReference>
<protein>
    <submittedName>
        <fullName evidence="2">Uncharacterized protein</fullName>
    </submittedName>
</protein>
<evidence type="ECO:0000313" key="2">
    <source>
        <dbReference type="EMBL" id="CAB1434580.1"/>
    </source>
</evidence>
<comment type="caution">
    <text evidence="2">The sequence shown here is derived from an EMBL/GenBank/DDBJ whole genome shotgun (WGS) entry which is preliminary data.</text>
</comment>